<feature type="chain" id="PRO_5046402949" evidence="1">
    <location>
        <begin position="29"/>
        <end position="153"/>
    </location>
</feature>
<dbReference type="Proteomes" id="UP001634747">
    <property type="component" value="Unassembled WGS sequence"/>
</dbReference>
<name>A0ABW9KLM8_9BACT</name>
<evidence type="ECO:0000313" key="3">
    <source>
        <dbReference type="Proteomes" id="UP001634747"/>
    </source>
</evidence>
<gene>
    <name evidence="2" type="ORF">ACK2TP_09350</name>
</gene>
<dbReference type="InterPro" id="IPR021727">
    <property type="entry name" value="DUF3299"/>
</dbReference>
<organism evidence="2 3">
    <name type="scientific">Terriglobus aquaticus</name>
    <dbReference type="NCBI Taxonomy" id="940139"/>
    <lineage>
        <taxon>Bacteria</taxon>
        <taxon>Pseudomonadati</taxon>
        <taxon>Acidobacteriota</taxon>
        <taxon>Terriglobia</taxon>
        <taxon>Terriglobales</taxon>
        <taxon>Acidobacteriaceae</taxon>
        <taxon>Terriglobus</taxon>
    </lineage>
</organism>
<dbReference type="RefSeq" id="WP_344688027.1">
    <property type="nucleotide sequence ID" value="NZ_BAABBH010000001.1"/>
</dbReference>
<dbReference type="Pfam" id="PF11736">
    <property type="entry name" value="DUF3299"/>
    <property type="match status" value="1"/>
</dbReference>
<evidence type="ECO:0000313" key="2">
    <source>
        <dbReference type="EMBL" id="MFN2975967.1"/>
    </source>
</evidence>
<keyword evidence="3" id="KW-1185">Reference proteome</keyword>
<dbReference type="EMBL" id="JBJYXY010000001">
    <property type="protein sequence ID" value="MFN2975967.1"/>
    <property type="molecule type" value="Genomic_DNA"/>
</dbReference>
<feature type="signal peptide" evidence="1">
    <location>
        <begin position="1"/>
        <end position="28"/>
    </location>
</feature>
<evidence type="ECO:0000256" key="1">
    <source>
        <dbReference type="SAM" id="SignalP"/>
    </source>
</evidence>
<keyword evidence="1" id="KW-0732">Signal</keyword>
<protein>
    <submittedName>
        <fullName evidence="2">DUF3299 domain-containing protein</fullName>
    </submittedName>
</protein>
<sequence length="153" mass="16268">MKRIRPKGIACSMLLLASFSLQGGAARAATPTAGVPQVSWSTLKTLTADAKPSPAKALDRKTVAIPGFMVPLEDDAEQVTEFLLVPFSGACIHVPPPPPNQMVYVKLRGGKKAAMSFTQPIIVSGQLHVSTVQSPYGDVSFNMDGDSVKPYEQ</sequence>
<comment type="caution">
    <text evidence="2">The sequence shown here is derived from an EMBL/GenBank/DDBJ whole genome shotgun (WGS) entry which is preliminary data.</text>
</comment>
<dbReference type="Gene3D" id="2.40.50.870">
    <property type="entry name" value="Protein of unknown function (DUF3299)"/>
    <property type="match status" value="1"/>
</dbReference>
<reference evidence="2 3" key="1">
    <citation type="submission" date="2024-12" db="EMBL/GenBank/DDBJ databases">
        <authorList>
            <person name="Lee Y."/>
        </authorList>
    </citation>
    <scope>NUCLEOTIDE SEQUENCE [LARGE SCALE GENOMIC DNA]</scope>
    <source>
        <strain evidence="2 3">03SUJ4</strain>
    </source>
</reference>
<accession>A0ABW9KLM8</accession>
<proteinExistence type="predicted"/>